<dbReference type="AlphaFoldDB" id="W7YS26"/>
<proteinExistence type="inferred from homology"/>
<dbReference type="SUPFAM" id="SSF46785">
    <property type="entry name" value="Winged helix' DNA-binding domain"/>
    <property type="match status" value="1"/>
</dbReference>
<evidence type="ECO:0000313" key="7">
    <source>
        <dbReference type="Proteomes" id="UP000019364"/>
    </source>
</evidence>
<sequence length="233" mass="26661">MDFRTLKTFLMIVKYGSFNRAAEEMNYVQSTVTMQMQKLETELGMKLIERGKTMQLSEAGRLFHEESIQIVKRMEKLETDLADLQRGEAGHVRVGVTEPSASYRLPSIIQRFMAQYPKIKISLVVANTPTLTERLLECEIDLALCSAPDLGSDLYYDPLFKEEFVVLLPEHHPLTLQEFIAPVDLRDYRLLITSATCPYRRKLEMVLHGTGKMPLETMEIGSITALQYYVECG</sequence>
<comment type="caution">
    <text evidence="6">The sequence shown here is derived from an EMBL/GenBank/DDBJ whole genome shotgun (WGS) entry which is preliminary data.</text>
</comment>
<dbReference type="CDD" id="cd05466">
    <property type="entry name" value="PBP2_LTTR_substrate"/>
    <property type="match status" value="1"/>
</dbReference>
<dbReference type="Proteomes" id="UP000019364">
    <property type="component" value="Unassembled WGS sequence"/>
</dbReference>
<dbReference type="Gene3D" id="1.10.10.10">
    <property type="entry name" value="Winged helix-like DNA-binding domain superfamily/Winged helix DNA-binding domain"/>
    <property type="match status" value="1"/>
</dbReference>
<dbReference type="GO" id="GO:0000976">
    <property type="term" value="F:transcription cis-regulatory region binding"/>
    <property type="evidence" value="ECO:0007669"/>
    <property type="project" value="TreeGrafter"/>
</dbReference>
<evidence type="ECO:0000256" key="1">
    <source>
        <dbReference type="ARBA" id="ARBA00009437"/>
    </source>
</evidence>
<evidence type="ECO:0000256" key="3">
    <source>
        <dbReference type="ARBA" id="ARBA00023125"/>
    </source>
</evidence>
<evidence type="ECO:0000259" key="5">
    <source>
        <dbReference type="PROSITE" id="PS50931"/>
    </source>
</evidence>
<dbReference type="Gene3D" id="3.40.190.290">
    <property type="match status" value="1"/>
</dbReference>
<name>W7YS26_9BACL</name>
<keyword evidence="2" id="KW-0805">Transcription regulation</keyword>
<dbReference type="PANTHER" id="PTHR30126:SF40">
    <property type="entry name" value="HTH-TYPE TRANSCRIPTIONAL REGULATOR GLTR"/>
    <property type="match status" value="1"/>
</dbReference>
<keyword evidence="3" id="KW-0238">DNA-binding</keyword>
<keyword evidence="7" id="KW-1185">Reference proteome</keyword>
<dbReference type="InterPro" id="IPR000847">
    <property type="entry name" value="LysR_HTH_N"/>
</dbReference>
<evidence type="ECO:0000256" key="2">
    <source>
        <dbReference type="ARBA" id="ARBA00023015"/>
    </source>
</evidence>
<evidence type="ECO:0000313" key="6">
    <source>
        <dbReference type="EMBL" id="GAF07476.1"/>
    </source>
</evidence>
<dbReference type="InterPro" id="IPR036388">
    <property type="entry name" value="WH-like_DNA-bd_sf"/>
</dbReference>
<dbReference type="EMBL" id="BAVZ01000003">
    <property type="protein sequence ID" value="GAF07476.1"/>
    <property type="molecule type" value="Genomic_DNA"/>
</dbReference>
<dbReference type="Pfam" id="PF03466">
    <property type="entry name" value="LysR_substrate"/>
    <property type="match status" value="1"/>
</dbReference>
<dbReference type="eggNOG" id="COG0583">
    <property type="taxonomic scope" value="Bacteria"/>
</dbReference>
<dbReference type="GO" id="GO:0003700">
    <property type="term" value="F:DNA-binding transcription factor activity"/>
    <property type="evidence" value="ECO:0007669"/>
    <property type="project" value="InterPro"/>
</dbReference>
<keyword evidence="4" id="KW-0804">Transcription</keyword>
<evidence type="ECO:0000256" key="4">
    <source>
        <dbReference type="ARBA" id="ARBA00023163"/>
    </source>
</evidence>
<dbReference type="PROSITE" id="PS50931">
    <property type="entry name" value="HTH_LYSR"/>
    <property type="match status" value="1"/>
</dbReference>
<organism evidence="6 7">
    <name type="scientific">Paenibacillus pini JCM 16418</name>
    <dbReference type="NCBI Taxonomy" id="1236976"/>
    <lineage>
        <taxon>Bacteria</taxon>
        <taxon>Bacillati</taxon>
        <taxon>Bacillota</taxon>
        <taxon>Bacilli</taxon>
        <taxon>Bacillales</taxon>
        <taxon>Paenibacillaceae</taxon>
        <taxon>Paenibacillus</taxon>
    </lineage>
</organism>
<dbReference type="InterPro" id="IPR005119">
    <property type="entry name" value="LysR_subst-bd"/>
</dbReference>
<dbReference type="PRINTS" id="PR00039">
    <property type="entry name" value="HTHLYSR"/>
</dbReference>
<comment type="similarity">
    <text evidence="1">Belongs to the LysR transcriptional regulatory family.</text>
</comment>
<gene>
    <name evidence="6" type="ORF">JCM16418_1493</name>
</gene>
<dbReference type="Pfam" id="PF00126">
    <property type="entry name" value="HTH_1"/>
    <property type="match status" value="1"/>
</dbReference>
<accession>W7YS26</accession>
<reference evidence="6 7" key="1">
    <citation type="journal article" date="2014" name="Genome Announc.">
        <title>Draft Genome Sequence of Paenibacillus pini JCM 16418T, Isolated from the Rhizosphere of Pine Tree.</title>
        <authorList>
            <person name="Yuki M."/>
            <person name="Oshima K."/>
            <person name="Suda W."/>
            <person name="Oshida Y."/>
            <person name="Kitamura K."/>
            <person name="Iida Y."/>
            <person name="Hattori M."/>
            <person name="Ohkuma M."/>
        </authorList>
    </citation>
    <scope>NUCLEOTIDE SEQUENCE [LARGE SCALE GENOMIC DNA]</scope>
    <source>
        <strain evidence="6 7">JCM 16418</strain>
    </source>
</reference>
<dbReference type="PANTHER" id="PTHR30126">
    <property type="entry name" value="HTH-TYPE TRANSCRIPTIONAL REGULATOR"/>
    <property type="match status" value="1"/>
</dbReference>
<dbReference type="SUPFAM" id="SSF53850">
    <property type="entry name" value="Periplasmic binding protein-like II"/>
    <property type="match status" value="1"/>
</dbReference>
<dbReference type="InterPro" id="IPR036390">
    <property type="entry name" value="WH_DNA-bd_sf"/>
</dbReference>
<protein>
    <submittedName>
        <fullName evidence="6">Transcription regulatory protein YtlI</fullName>
    </submittedName>
</protein>
<feature type="domain" description="HTH lysR-type" evidence="5">
    <location>
        <begin position="1"/>
        <end position="57"/>
    </location>
</feature>